<accession>A0ABY2H9I2</accession>
<keyword evidence="3" id="KW-1185">Reference proteome</keyword>
<reference evidence="2 3" key="1">
    <citation type="submission" date="2018-01" db="EMBL/GenBank/DDBJ databases">
        <title>Genome characterization of the sugarcane-associated fungus Trichoderma ghanense CCMA-1212 and their application in lignocelulose bioconversion.</title>
        <authorList>
            <person name="Steindorff A.S."/>
            <person name="Mendes T.D."/>
            <person name="Vilela E.S.D."/>
            <person name="Rodrigues D.S."/>
            <person name="Formighieri E.F."/>
            <person name="Melo I.S."/>
            <person name="Favaro L.C.L."/>
        </authorList>
    </citation>
    <scope>NUCLEOTIDE SEQUENCE [LARGE SCALE GENOMIC DNA]</scope>
    <source>
        <strain evidence="2 3">CCMA-1212</strain>
    </source>
</reference>
<proteinExistence type="predicted"/>
<protein>
    <submittedName>
        <fullName evidence="2">Uncharacterized protein</fullName>
    </submittedName>
</protein>
<gene>
    <name evidence="2" type="ORF">CCMA1212_003106</name>
</gene>
<dbReference type="GeneID" id="300574917"/>
<dbReference type="EMBL" id="PPTA01000003">
    <property type="protein sequence ID" value="TFB04898.1"/>
    <property type="molecule type" value="Genomic_DNA"/>
</dbReference>
<comment type="caution">
    <text evidence="2">The sequence shown here is derived from an EMBL/GenBank/DDBJ whole genome shotgun (WGS) entry which is preliminary data.</text>
</comment>
<name>A0ABY2H9I2_9HYPO</name>
<evidence type="ECO:0000313" key="3">
    <source>
        <dbReference type="Proteomes" id="UP001642720"/>
    </source>
</evidence>
<evidence type="ECO:0000256" key="1">
    <source>
        <dbReference type="SAM" id="MobiDB-lite"/>
    </source>
</evidence>
<sequence length="59" mass="6877">MRQKTPLHALPAESVPPSESHGARRTVDMDWRRSNWGLPGIWYGAAGDQWRSYQRRVRT</sequence>
<evidence type="ECO:0000313" key="2">
    <source>
        <dbReference type="EMBL" id="TFB04898.1"/>
    </source>
</evidence>
<dbReference type="RefSeq" id="XP_073561099.1">
    <property type="nucleotide sequence ID" value="XM_073700467.1"/>
</dbReference>
<organism evidence="2 3">
    <name type="scientific">Trichoderma ghanense</name>
    <dbReference type="NCBI Taxonomy" id="65468"/>
    <lineage>
        <taxon>Eukaryota</taxon>
        <taxon>Fungi</taxon>
        <taxon>Dikarya</taxon>
        <taxon>Ascomycota</taxon>
        <taxon>Pezizomycotina</taxon>
        <taxon>Sordariomycetes</taxon>
        <taxon>Hypocreomycetidae</taxon>
        <taxon>Hypocreales</taxon>
        <taxon>Hypocreaceae</taxon>
        <taxon>Trichoderma</taxon>
    </lineage>
</organism>
<feature type="region of interest" description="Disordered" evidence="1">
    <location>
        <begin position="1"/>
        <end position="26"/>
    </location>
</feature>
<dbReference type="Proteomes" id="UP001642720">
    <property type="component" value="Unassembled WGS sequence"/>
</dbReference>